<name>A0A3B0ZR35_9ZZZZ</name>
<dbReference type="AlphaFoldDB" id="A0A3B0ZR35"/>
<dbReference type="PANTHER" id="PTHR44943:SF4">
    <property type="entry name" value="TPR REPEAT-CONTAINING PROTEIN MJ0798"/>
    <property type="match status" value="1"/>
</dbReference>
<dbReference type="EMBL" id="UOFR01000036">
    <property type="protein sequence ID" value="VAW96015.1"/>
    <property type="molecule type" value="Genomic_DNA"/>
</dbReference>
<reference evidence="3" key="1">
    <citation type="submission" date="2018-06" db="EMBL/GenBank/DDBJ databases">
        <authorList>
            <person name="Zhirakovskaya E."/>
        </authorList>
    </citation>
    <scope>NUCLEOTIDE SEQUENCE</scope>
</reference>
<dbReference type="SUPFAM" id="SSF48452">
    <property type="entry name" value="TPR-like"/>
    <property type="match status" value="1"/>
</dbReference>
<organism evidence="3">
    <name type="scientific">hydrothermal vent metagenome</name>
    <dbReference type="NCBI Taxonomy" id="652676"/>
    <lineage>
        <taxon>unclassified sequences</taxon>
        <taxon>metagenomes</taxon>
        <taxon>ecological metagenomes</taxon>
    </lineage>
</organism>
<dbReference type="InterPro" id="IPR011990">
    <property type="entry name" value="TPR-like_helical_dom_sf"/>
</dbReference>
<dbReference type="Gene3D" id="1.25.40.10">
    <property type="entry name" value="Tetratricopeptide repeat domain"/>
    <property type="match status" value="1"/>
</dbReference>
<dbReference type="InterPro" id="IPR019734">
    <property type="entry name" value="TPR_rpt"/>
</dbReference>
<dbReference type="PANTHER" id="PTHR44943">
    <property type="entry name" value="CELLULOSE SYNTHASE OPERON PROTEIN C"/>
    <property type="match status" value="1"/>
</dbReference>
<keyword evidence="2" id="KW-0802">TPR repeat</keyword>
<keyword evidence="1" id="KW-0677">Repeat</keyword>
<dbReference type="SMART" id="SM00028">
    <property type="entry name" value="TPR"/>
    <property type="match status" value="2"/>
</dbReference>
<sequence length="161" mass="18717">MRSLIYFTLLFCTAFVSAQQSTELTQARDHINSMEYTEAAKSINQHLARQKNDIKARHLLAKTYAWDNNYQMSEQTYDKLLKTDSNNPEYLFGKGSALIWLQKSEQAISYLEKAWNVKKNNANYLKILILTLNQTATEKNIKRAKELTKLGTKQFPNLFWG</sequence>
<evidence type="ECO:0000256" key="2">
    <source>
        <dbReference type="ARBA" id="ARBA00022803"/>
    </source>
</evidence>
<protein>
    <submittedName>
        <fullName evidence="3">Uncharacterized protein</fullName>
    </submittedName>
</protein>
<dbReference type="InterPro" id="IPR051685">
    <property type="entry name" value="Ycf3/AcsC/BcsC/TPR_MFPF"/>
</dbReference>
<accession>A0A3B0ZR35</accession>
<evidence type="ECO:0000313" key="3">
    <source>
        <dbReference type="EMBL" id="VAW96015.1"/>
    </source>
</evidence>
<gene>
    <name evidence="3" type="ORF">MNBD_GAMMA21-2223</name>
</gene>
<proteinExistence type="predicted"/>
<evidence type="ECO:0000256" key="1">
    <source>
        <dbReference type="ARBA" id="ARBA00022737"/>
    </source>
</evidence>